<sequence length="450" mass="47565">MPDGVGAVQDAAAQFHEIVDKEAEVIEAEADVWSSWECEGVVEVGRATVGEDDDVGVAGSPGSSSPLLQLVDVAAQDLEAWAVGGVSSGSRIDSRRERECWESQIKEWQRPILQDERLPEWGVGKASIGSWDWKLKEDKCTYHALFPRSWIGEPDPEVKIACHQISPFVPHNYEESSFPAAVFTFTVHNSGSAPADVTLLFTWANSVGGKSELTGNHRNSKMKDRDGVSGVLLHHRAAGGHPPVTFAIASQETDGVGVSVCPSFTMGPTARSGTPTAAASKPGSSVGAAVAASMALPAGARRVVSLSLAWACPDVKFAAGTTYHRCVRRRVWLTGHAVTYQWLVTDMAWRCGWGKRYTKFYGVDGDAAAEQLAHDALLDGHPPKKAGFGSSGPFSLDTPRVADGGGGSAVDGEDGEVGAAASPCSSSTLLQVLVVAVHRLEQRAVGGVLP</sequence>
<accession>A0A368RH60</accession>
<name>A0A368RH60_SETIT</name>
<dbReference type="AlphaFoldDB" id="A0A368RH60"/>
<protein>
    <recommendedName>
        <fullName evidence="1">Glycosyl-hydrolase family 116 N-terminal domain-containing protein</fullName>
    </recommendedName>
</protein>
<dbReference type="EMBL" id="CM003533">
    <property type="protein sequence ID" value="RCV29394.1"/>
    <property type="molecule type" value="Genomic_DNA"/>
</dbReference>
<reference evidence="2" key="2">
    <citation type="submission" date="2015-07" db="EMBL/GenBank/DDBJ databases">
        <authorList>
            <person name="Noorani M."/>
        </authorList>
    </citation>
    <scope>NUCLEOTIDE SEQUENCE</scope>
    <source>
        <strain evidence="2">Yugu1</strain>
    </source>
</reference>
<gene>
    <name evidence="2" type="ORF">SETIT_6G010000v2</name>
</gene>
<feature type="domain" description="Glycosyl-hydrolase family 116 N-terminal" evidence="1">
    <location>
        <begin position="113"/>
        <end position="378"/>
    </location>
</feature>
<dbReference type="OrthoDB" id="730489at2759"/>
<dbReference type="STRING" id="4555.A0A368RH60"/>
<dbReference type="PANTHER" id="PTHR12654:SF3">
    <property type="entry name" value="NON-LYSOSOMAL GLUCOSYLCERAMIDASE"/>
    <property type="match status" value="1"/>
</dbReference>
<dbReference type="PANTHER" id="PTHR12654">
    <property type="entry name" value="BILE ACID BETA-GLUCOSIDASE-RELATED"/>
    <property type="match status" value="1"/>
</dbReference>
<organism evidence="2">
    <name type="scientific">Setaria italica</name>
    <name type="common">Foxtail millet</name>
    <name type="synonym">Panicum italicum</name>
    <dbReference type="NCBI Taxonomy" id="4555"/>
    <lineage>
        <taxon>Eukaryota</taxon>
        <taxon>Viridiplantae</taxon>
        <taxon>Streptophyta</taxon>
        <taxon>Embryophyta</taxon>
        <taxon>Tracheophyta</taxon>
        <taxon>Spermatophyta</taxon>
        <taxon>Magnoliopsida</taxon>
        <taxon>Liliopsida</taxon>
        <taxon>Poales</taxon>
        <taxon>Poaceae</taxon>
        <taxon>PACMAD clade</taxon>
        <taxon>Panicoideae</taxon>
        <taxon>Panicodae</taxon>
        <taxon>Paniceae</taxon>
        <taxon>Cenchrinae</taxon>
        <taxon>Setaria</taxon>
    </lineage>
</organism>
<dbReference type="InterPro" id="IPR024462">
    <property type="entry name" value="GH116_N"/>
</dbReference>
<dbReference type="InterPro" id="IPR052566">
    <property type="entry name" value="Non-lysos_glucosylceramidase"/>
</dbReference>
<reference evidence="2" key="1">
    <citation type="journal article" date="2012" name="Nat. Biotechnol.">
        <title>Reference genome sequence of the model plant Setaria.</title>
        <authorList>
            <person name="Bennetzen J.L."/>
            <person name="Schmutz J."/>
            <person name="Wang H."/>
            <person name="Percifield R."/>
            <person name="Hawkins J."/>
            <person name="Pontaroli A.C."/>
            <person name="Estep M."/>
            <person name="Feng L."/>
            <person name="Vaughn J.N."/>
            <person name="Grimwood J."/>
            <person name="Jenkins J."/>
            <person name="Barry K."/>
            <person name="Lindquist E."/>
            <person name="Hellsten U."/>
            <person name="Deshpande S."/>
            <person name="Wang X."/>
            <person name="Wu X."/>
            <person name="Mitros T."/>
            <person name="Triplett J."/>
            <person name="Yang X."/>
            <person name="Ye C.Y."/>
            <person name="Mauro-Herrera M."/>
            <person name="Wang L."/>
            <person name="Li P."/>
            <person name="Sharma M."/>
            <person name="Sharma R."/>
            <person name="Ronald P.C."/>
            <person name="Panaud O."/>
            <person name="Kellogg E.A."/>
            <person name="Brutnell T.P."/>
            <person name="Doust A.N."/>
            <person name="Tuskan G.A."/>
            <person name="Rokhsar D."/>
            <person name="Devos K.M."/>
        </authorList>
    </citation>
    <scope>NUCLEOTIDE SEQUENCE [LARGE SCALE GENOMIC DNA]</scope>
    <source>
        <strain evidence="2">Yugu1</strain>
    </source>
</reference>
<evidence type="ECO:0000259" key="1">
    <source>
        <dbReference type="Pfam" id="PF12215"/>
    </source>
</evidence>
<evidence type="ECO:0000313" key="2">
    <source>
        <dbReference type="EMBL" id="RCV29394.1"/>
    </source>
</evidence>
<dbReference type="Pfam" id="PF12215">
    <property type="entry name" value="Glyco_hydr_116N"/>
    <property type="match status" value="1"/>
</dbReference>
<proteinExistence type="predicted"/>